<dbReference type="SUPFAM" id="SSF51735">
    <property type="entry name" value="NAD(P)-binding Rossmann-fold domains"/>
    <property type="match status" value="1"/>
</dbReference>
<evidence type="ECO:0000313" key="9">
    <source>
        <dbReference type="RefSeq" id="XP_018444355.1"/>
    </source>
</evidence>
<evidence type="ECO:0000313" key="8">
    <source>
        <dbReference type="Proteomes" id="UP000504610"/>
    </source>
</evidence>
<dbReference type="InterPro" id="IPR020831">
    <property type="entry name" value="GlycerAld/Erythrose_P_DH"/>
</dbReference>
<dbReference type="EC" id="1.2.1.12" evidence="3"/>
<dbReference type="GO" id="GO:0051287">
    <property type="term" value="F:NAD binding"/>
    <property type="evidence" value="ECO:0007669"/>
    <property type="project" value="InterPro"/>
</dbReference>
<dbReference type="GO" id="GO:0006096">
    <property type="term" value="P:glycolytic process"/>
    <property type="evidence" value="ECO:0007669"/>
    <property type="project" value="UniProtKB-KW"/>
</dbReference>
<gene>
    <name evidence="9" type="primary">LOC108816275</name>
    <name evidence="10" type="synonym">LOC130500364</name>
</gene>
<reference evidence="9 10" key="2">
    <citation type="submission" date="2025-04" db="UniProtKB">
        <authorList>
            <consortium name="RefSeq"/>
        </authorList>
    </citation>
    <scope>IDENTIFICATION</scope>
    <source>
        <tissue evidence="9 10">Leaf</tissue>
    </source>
</reference>
<dbReference type="AlphaFoldDB" id="A0A6J0K8J0"/>
<evidence type="ECO:0000256" key="3">
    <source>
        <dbReference type="ARBA" id="ARBA00013119"/>
    </source>
</evidence>
<keyword evidence="6" id="KW-0324">Glycolysis</keyword>
<dbReference type="InterPro" id="IPR020828">
    <property type="entry name" value="GlycerAld_3-P_DH_NAD(P)-bd"/>
</dbReference>
<comment type="pathway">
    <text evidence="1">Carbohydrate degradation; glycolysis; pyruvate from D-glyceraldehyde 3-phosphate: step 1/5.</text>
</comment>
<dbReference type="PANTHER" id="PTHR10836:SF112">
    <property type="entry name" value="GLYCERALDEHYDE-3-PHOSPHATE DEHYDROGENASE GAPC1, CYTOSOLIC-RELATED"/>
    <property type="match status" value="1"/>
</dbReference>
<dbReference type="GO" id="GO:0004365">
    <property type="term" value="F:glyceraldehyde-3-phosphate dehydrogenase (NAD+) (phosphorylating) activity"/>
    <property type="evidence" value="ECO:0007669"/>
    <property type="project" value="UniProtKB-EC"/>
</dbReference>
<dbReference type="Gene3D" id="3.40.50.720">
    <property type="entry name" value="NAD(P)-binding Rossmann-like Domain"/>
    <property type="match status" value="1"/>
</dbReference>
<proteinExistence type="inferred from homology"/>
<dbReference type="RefSeq" id="XP_056851331.1">
    <property type="nucleotide sequence ID" value="XM_056995351.1"/>
</dbReference>
<dbReference type="Proteomes" id="UP000504610">
    <property type="component" value="Chromosome 7"/>
</dbReference>
<evidence type="ECO:0000256" key="5">
    <source>
        <dbReference type="ARBA" id="ARBA00023027"/>
    </source>
</evidence>
<keyword evidence="4" id="KW-0560">Oxidoreductase</keyword>
<evidence type="ECO:0000256" key="1">
    <source>
        <dbReference type="ARBA" id="ARBA00004869"/>
    </source>
</evidence>
<evidence type="ECO:0000313" key="10">
    <source>
        <dbReference type="RefSeq" id="XP_056851331.1"/>
    </source>
</evidence>
<evidence type="ECO:0000259" key="7">
    <source>
        <dbReference type="SMART" id="SM00846"/>
    </source>
</evidence>
<evidence type="ECO:0000256" key="6">
    <source>
        <dbReference type="ARBA" id="ARBA00023152"/>
    </source>
</evidence>
<sequence>MTPHFCSSHSSRVQEKAKLSSTNLDSLFGSAESFETCMFKYDSVHGQWKHHEIKVKDEKTLLCGEKPVTVFGIRNPEDIPWAEAGADFVAESTGVFTDKDKAAAHLKGGAKKVFISAPSSIVLYETCQPFMLIAQRDLCIPGCDVVWNL</sequence>
<dbReference type="GeneID" id="108816275"/>
<dbReference type="SMART" id="SM00846">
    <property type="entry name" value="Gp_dh_N"/>
    <property type="match status" value="1"/>
</dbReference>
<accession>A0A6J0K8J0</accession>
<dbReference type="Proteomes" id="UP000504610">
    <property type="component" value="Chromosome 9"/>
</dbReference>
<dbReference type="InterPro" id="IPR036291">
    <property type="entry name" value="NAD(P)-bd_dom_sf"/>
</dbReference>
<keyword evidence="5" id="KW-0520">NAD</keyword>
<dbReference type="Pfam" id="PF00044">
    <property type="entry name" value="Gp_dh_N"/>
    <property type="match status" value="1"/>
</dbReference>
<feature type="domain" description="Glyceraldehyde 3-phosphate dehydrogenase NAD(P) binding" evidence="7">
    <location>
        <begin position="22"/>
        <end position="127"/>
    </location>
</feature>
<comment type="similarity">
    <text evidence="2">Belongs to the glyceraldehyde-3-phosphate dehydrogenase family.</text>
</comment>
<protein>
    <recommendedName>
        <fullName evidence="3">glyceraldehyde-3-phosphate dehydrogenase (phosphorylating)</fullName>
        <ecNumber evidence="3">1.2.1.12</ecNumber>
    </recommendedName>
</protein>
<organism evidence="8 9">
    <name type="scientific">Raphanus sativus</name>
    <name type="common">Radish</name>
    <name type="synonym">Raphanus raphanistrum var. sativus</name>
    <dbReference type="NCBI Taxonomy" id="3726"/>
    <lineage>
        <taxon>Eukaryota</taxon>
        <taxon>Viridiplantae</taxon>
        <taxon>Streptophyta</taxon>
        <taxon>Embryophyta</taxon>
        <taxon>Tracheophyta</taxon>
        <taxon>Spermatophyta</taxon>
        <taxon>Magnoliopsida</taxon>
        <taxon>eudicotyledons</taxon>
        <taxon>Gunneridae</taxon>
        <taxon>Pentapetalae</taxon>
        <taxon>rosids</taxon>
        <taxon>malvids</taxon>
        <taxon>Brassicales</taxon>
        <taxon>Brassicaceae</taxon>
        <taxon>Brassiceae</taxon>
        <taxon>Raphanus</taxon>
    </lineage>
</organism>
<keyword evidence="8" id="KW-1185">Reference proteome</keyword>
<dbReference type="OrthoDB" id="1152826at2759"/>
<name>A0A6J0K8J0_RAPSA</name>
<reference evidence="8" key="1">
    <citation type="journal article" date="2019" name="Database">
        <title>The radish genome database (RadishGD): an integrated information resource for radish genomics.</title>
        <authorList>
            <person name="Yu H.J."/>
            <person name="Baek S."/>
            <person name="Lee Y.J."/>
            <person name="Cho A."/>
            <person name="Mun J.H."/>
        </authorList>
    </citation>
    <scope>NUCLEOTIDE SEQUENCE [LARGE SCALE GENOMIC DNA]</scope>
    <source>
        <strain evidence="8">cv. WK10039</strain>
    </source>
</reference>
<evidence type="ECO:0000256" key="2">
    <source>
        <dbReference type="ARBA" id="ARBA00007406"/>
    </source>
</evidence>
<evidence type="ECO:0000256" key="4">
    <source>
        <dbReference type="ARBA" id="ARBA00023002"/>
    </source>
</evidence>
<dbReference type="RefSeq" id="XP_018444355.1">
    <property type="nucleotide sequence ID" value="XM_018588853.2"/>
</dbReference>
<dbReference type="GO" id="GO:0005829">
    <property type="term" value="C:cytosol"/>
    <property type="evidence" value="ECO:0007669"/>
    <property type="project" value="TreeGrafter"/>
</dbReference>
<dbReference type="PANTHER" id="PTHR10836">
    <property type="entry name" value="GLYCERALDEHYDE 3-PHOSPHATE DEHYDROGENASE"/>
    <property type="match status" value="1"/>
</dbReference>